<dbReference type="CDD" id="cd16922">
    <property type="entry name" value="HATPase_EvgS-ArcB-TorS-like"/>
    <property type="match status" value="1"/>
</dbReference>
<evidence type="ECO:0000256" key="2">
    <source>
        <dbReference type="ARBA" id="ARBA00012438"/>
    </source>
</evidence>
<dbReference type="CDD" id="cd00082">
    <property type="entry name" value="HisKA"/>
    <property type="match status" value="1"/>
</dbReference>
<dbReference type="SMART" id="SM00448">
    <property type="entry name" value="REC"/>
    <property type="match status" value="2"/>
</dbReference>
<dbReference type="SUPFAM" id="SSF55874">
    <property type="entry name" value="ATPase domain of HSP90 chaperone/DNA topoisomerase II/histidine kinase"/>
    <property type="match status" value="1"/>
</dbReference>
<dbReference type="SUPFAM" id="SSF47384">
    <property type="entry name" value="Homodimeric domain of signal transducing histidine kinase"/>
    <property type="match status" value="1"/>
</dbReference>
<dbReference type="PANTHER" id="PTHR43547:SF2">
    <property type="entry name" value="HYBRID SIGNAL TRANSDUCTION HISTIDINE KINASE C"/>
    <property type="match status" value="1"/>
</dbReference>
<dbReference type="SMART" id="SM00387">
    <property type="entry name" value="HATPase_c"/>
    <property type="match status" value="1"/>
</dbReference>
<dbReference type="InterPro" id="IPR003594">
    <property type="entry name" value="HATPase_dom"/>
</dbReference>
<dbReference type="SUPFAM" id="SSF55781">
    <property type="entry name" value="GAF domain-like"/>
    <property type="match status" value="1"/>
</dbReference>
<dbReference type="InterPro" id="IPR036890">
    <property type="entry name" value="HATPase_C_sf"/>
</dbReference>
<dbReference type="SMART" id="SM00065">
    <property type="entry name" value="GAF"/>
    <property type="match status" value="1"/>
</dbReference>
<dbReference type="PROSITE" id="PS50110">
    <property type="entry name" value="RESPONSE_REGULATORY"/>
    <property type="match status" value="2"/>
</dbReference>
<dbReference type="Pfam" id="PF00072">
    <property type="entry name" value="Response_reg"/>
    <property type="match status" value="2"/>
</dbReference>
<evidence type="ECO:0000256" key="4">
    <source>
        <dbReference type="ARBA" id="ARBA00022679"/>
    </source>
</evidence>
<evidence type="ECO:0000256" key="6">
    <source>
        <dbReference type="PROSITE-ProRule" id="PRU00169"/>
    </source>
</evidence>
<dbReference type="Proteomes" id="UP000019678">
    <property type="component" value="Unassembled WGS sequence"/>
</dbReference>
<dbReference type="PRINTS" id="PR00344">
    <property type="entry name" value="BCTRLSENSOR"/>
</dbReference>
<evidence type="ECO:0000256" key="8">
    <source>
        <dbReference type="SAM" id="MobiDB-lite"/>
    </source>
</evidence>
<comment type="caution">
    <text evidence="11">The sequence shown here is derived from an EMBL/GenBank/DDBJ whole genome shotgun (WGS) entry which is preliminary data.</text>
</comment>
<dbReference type="EMBL" id="ASRX01000050">
    <property type="protein sequence ID" value="EYF03190.1"/>
    <property type="molecule type" value="Genomic_DNA"/>
</dbReference>
<accession>A0A017T2W5</accession>
<feature type="domain" description="Response regulatory" evidence="10">
    <location>
        <begin position="8"/>
        <end position="124"/>
    </location>
</feature>
<feature type="domain" description="Response regulatory" evidence="10">
    <location>
        <begin position="573"/>
        <end position="691"/>
    </location>
</feature>
<dbReference type="PROSITE" id="PS50109">
    <property type="entry name" value="HIS_KIN"/>
    <property type="match status" value="1"/>
</dbReference>
<keyword evidence="5" id="KW-0418">Kinase</keyword>
<evidence type="ECO:0000313" key="11">
    <source>
        <dbReference type="EMBL" id="EYF03190.1"/>
    </source>
</evidence>
<evidence type="ECO:0000259" key="10">
    <source>
        <dbReference type="PROSITE" id="PS50110"/>
    </source>
</evidence>
<dbReference type="STRING" id="1192034.CAP_6166"/>
<keyword evidence="3 6" id="KW-0597">Phosphoprotein</keyword>
<name>A0A017T2W5_9BACT</name>
<keyword evidence="7" id="KW-0175">Coiled coil</keyword>
<keyword evidence="4" id="KW-0808">Transferase</keyword>
<dbReference type="SMART" id="SM00388">
    <property type="entry name" value="HisKA"/>
    <property type="match status" value="1"/>
</dbReference>
<dbReference type="InterPro" id="IPR005467">
    <property type="entry name" value="His_kinase_dom"/>
</dbReference>
<dbReference type="OrthoDB" id="5522912at2"/>
<gene>
    <name evidence="11" type="ORF">CAP_6166</name>
</gene>
<dbReference type="Gene3D" id="1.10.287.130">
    <property type="match status" value="1"/>
</dbReference>
<dbReference type="AlphaFoldDB" id="A0A017T2W5"/>
<evidence type="ECO:0000256" key="5">
    <source>
        <dbReference type="ARBA" id="ARBA00022777"/>
    </source>
</evidence>
<dbReference type="InterPro" id="IPR001789">
    <property type="entry name" value="Sig_transdc_resp-reg_receiver"/>
</dbReference>
<feature type="coiled-coil region" evidence="7">
    <location>
        <begin position="127"/>
        <end position="154"/>
    </location>
</feature>
<comment type="catalytic activity">
    <reaction evidence="1">
        <text>ATP + protein L-histidine = ADP + protein N-phospho-L-histidine.</text>
        <dbReference type="EC" id="2.7.13.3"/>
    </reaction>
</comment>
<dbReference type="GO" id="GO:0000155">
    <property type="term" value="F:phosphorelay sensor kinase activity"/>
    <property type="evidence" value="ECO:0007669"/>
    <property type="project" value="InterPro"/>
</dbReference>
<feature type="modified residue" description="4-aspartylphosphate" evidence="6">
    <location>
        <position position="622"/>
    </location>
</feature>
<dbReference type="Gene3D" id="3.30.565.10">
    <property type="entry name" value="Histidine kinase-like ATPase, C-terminal domain"/>
    <property type="match status" value="1"/>
</dbReference>
<dbReference type="InterPro" id="IPR004358">
    <property type="entry name" value="Sig_transdc_His_kin-like_C"/>
</dbReference>
<dbReference type="InterPro" id="IPR029016">
    <property type="entry name" value="GAF-like_dom_sf"/>
</dbReference>
<dbReference type="Pfam" id="PF00512">
    <property type="entry name" value="HisKA"/>
    <property type="match status" value="1"/>
</dbReference>
<dbReference type="SUPFAM" id="SSF52172">
    <property type="entry name" value="CheY-like"/>
    <property type="match status" value="2"/>
</dbReference>
<dbReference type="RefSeq" id="WP_044246581.1">
    <property type="nucleotide sequence ID" value="NZ_ASRX01000050.1"/>
</dbReference>
<dbReference type="InterPro" id="IPR036097">
    <property type="entry name" value="HisK_dim/P_sf"/>
</dbReference>
<evidence type="ECO:0000256" key="3">
    <source>
        <dbReference type="ARBA" id="ARBA00022553"/>
    </source>
</evidence>
<dbReference type="FunFam" id="3.30.565.10:FF:000010">
    <property type="entry name" value="Sensor histidine kinase RcsC"/>
    <property type="match status" value="1"/>
</dbReference>
<dbReference type="Pfam" id="PF13185">
    <property type="entry name" value="GAF_2"/>
    <property type="match status" value="1"/>
</dbReference>
<sequence length="695" mass="74420">MELVDALRILIVDDDQVDRLAVLRALRKAGVSVEATEASGAAEALSALRRQSFDCVLLDYRLPGTNGMEVLQQARDAGLDVPIVMLTGQGDEQTAVEIMKAGASDYISKGALSPERLAQSLRHAMRVRRAEREAAAAQRALERHALKLRELTEASLVLHAAESLEAVLGALVERARSLAGGREATAMLLPLSGAAGTVGGDQAQYASSPLGAEAPIAQAIRDLLARTKGPVRMSQAEVEAHPLAAELRRPGGGGLLATPLVGQDGHELGLILLSSRQGREFDGQDEVLLVQFARMASIAIENRLLVDLLERERHRAEEANHAKDEFLAVVSHELRTPLNAIMGWIRMLQAGMLPPEKRERALQAVDRNARAQAQLVEDLLDVSRVISGKLRIDVRTMDLRRAVEGALDVVKPSLDAKNLQVSVHIADGVPAIHGDPDRMQQVVWNLLTNAAKFTPTSGAIDVRVDTKEDAVELSVVDTGRGIATEFLPHVFERFRQADGSSTRAHGGLGLGLSIVRHIVELHGGTIRAESEGEGHGASFTVSLPLRRPEGPQPRASDPAPPAAPETMPIAGMRVLLAEDDLDAREILLAVLGQNGARVTAVGTAAEALRALEAGSYDLLMSDISMPDGDGYSLVRRVRSLPPERGGRTPAVALTAFAGIDDRRRARTAGFDSYLTKPVDTLELVAMVAKLGRRGG</sequence>
<dbReference type="eggNOG" id="COG2204">
    <property type="taxonomic scope" value="Bacteria"/>
</dbReference>
<evidence type="ECO:0000256" key="7">
    <source>
        <dbReference type="SAM" id="Coils"/>
    </source>
</evidence>
<dbReference type="Pfam" id="PF02518">
    <property type="entry name" value="HATPase_c"/>
    <property type="match status" value="1"/>
</dbReference>
<feature type="region of interest" description="Disordered" evidence="8">
    <location>
        <begin position="528"/>
        <end position="565"/>
    </location>
</feature>
<dbReference type="eggNOG" id="COG2205">
    <property type="taxonomic scope" value="Bacteria"/>
</dbReference>
<dbReference type="InterPro" id="IPR003018">
    <property type="entry name" value="GAF"/>
</dbReference>
<evidence type="ECO:0000313" key="12">
    <source>
        <dbReference type="Proteomes" id="UP000019678"/>
    </source>
</evidence>
<dbReference type="InterPro" id="IPR003661">
    <property type="entry name" value="HisK_dim/P_dom"/>
</dbReference>
<dbReference type="PANTHER" id="PTHR43547">
    <property type="entry name" value="TWO-COMPONENT HISTIDINE KINASE"/>
    <property type="match status" value="1"/>
</dbReference>
<reference evidence="11 12" key="1">
    <citation type="submission" date="2013-05" db="EMBL/GenBank/DDBJ databases">
        <title>Genome assembly of Chondromyces apiculatus DSM 436.</title>
        <authorList>
            <person name="Sharma G."/>
            <person name="Khatri I."/>
            <person name="Kaur C."/>
            <person name="Mayilraj S."/>
            <person name="Subramanian S."/>
        </authorList>
    </citation>
    <scope>NUCLEOTIDE SEQUENCE [LARGE SCALE GENOMIC DNA]</scope>
    <source>
        <strain evidence="11 12">DSM 436</strain>
    </source>
</reference>
<keyword evidence="12" id="KW-1185">Reference proteome</keyword>
<evidence type="ECO:0000256" key="1">
    <source>
        <dbReference type="ARBA" id="ARBA00000085"/>
    </source>
</evidence>
<dbReference type="CDD" id="cd00156">
    <property type="entry name" value="REC"/>
    <property type="match status" value="1"/>
</dbReference>
<feature type="modified residue" description="4-aspartylphosphate" evidence="6">
    <location>
        <position position="59"/>
    </location>
</feature>
<protein>
    <recommendedName>
        <fullName evidence="2">histidine kinase</fullName>
        <ecNumber evidence="2">2.7.13.3</ecNumber>
    </recommendedName>
</protein>
<feature type="domain" description="Histidine kinase" evidence="9">
    <location>
        <begin position="329"/>
        <end position="547"/>
    </location>
</feature>
<organism evidence="11 12">
    <name type="scientific">Chondromyces apiculatus DSM 436</name>
    <dbReference type="NCBI Taxonomy" id="1192034"/>
    <lineage>
        <taxon>Bacteria</taxon>
        <taxon>Pseudomonadati</taxon>
        <taxon>Myxococcota</taxon>
        <taxon>Polyangia</taxon>
        <taxon>Polyangiales</taxon>
        <taxon>Polyangiaceae</taxon>
        <taxon>Chondromyces</taxon>
    </lineage>
</organism>
<dbReference type="EC" id="2.7.13.3" evidence="2"/>
<dbReference type="Gene3D" id="3.30.450.40">
    <property type="match status" value="1"/>
</dbReference>
<dbReference type="InterPro" id="IPR011006">
    <property type="entry name" value="CheY-like_superfamily"/>
</dbReference>
<dbReference type="Gene3D" id="3.40.50.2300">
    <property type="match status" value="2"/>
</dbReference>
<evidence type="ECO:0000259" key="9">
    <source>
        <dbReference type="PROSITE" id="PS50109"/>
    </source>
</evidence>
<proteinExistence type="predicted"/>